<dbReference type="AlphaFoldDB" id="A0A0N4T5G1"/>
<protein>
    <submittedName>
        <fullName evidence="3">Transposase</fullName>
    </submittedName>
</protein>
<reference evidence="1 2" key="2">
    <citation type="submission" date="2018-11" db="EMBL/GenBank/DDBJ databases">
        <authorList>
            <consortium name="Pathogen Informatics"/>
        </authorList>
    </citation>
    <scope>NUCLEOTIDE SEQUENCE [LARGE SCALE GENOMIC DNA]</scope>
</reference>
<evidence type="ECO:0000313" key="1">
    <source>
        <dbReference type="EMBL" id="VDN84598.1"/>
    </source>
</evidence>
<sequence length="65" mass="7525">MELFESLEEEALLAMVDKYCSESVDNPFESDLRKFDATVINEKVNSKFAFHFRLIVSHKIRSGVL</sequence>
<dbReference type="Proteomes" id="UP000278627">
    <property type="component" value="Unassembled WGS sequence"/>
</dbReference>
<gene>
    <name evidence="1" type="ORF">BPAG_LOCUS3412</name>
</gene>
<evidence type="ECO:0000313" key="3">
    <source>
        <dbReference type="WBParaSite" id="BPAG_0000344201-mRNA-1"/>
    </source>
</evidence>
<accession>A0A0N4T5G1</accession>
<organism evidence="3">
    <name type="scientific">Brugia pahangi</name>
    <name type="common">Filarial nematode worm</name>
    <dbReference type="NCBI Taxonomy" id="6280"/>
    <lineage>
        <taxon>Eukaryota</taxon>
        <taxon>Metazoa</taxon>
        <taxon>Ecdysozoa</taxon>
        <taxon>Nematoda</taxon>
        <taxon>Chromadorea</taxon>
        <taxon>Rhabditida</taxon>
        <taxon>Spirurina</taxon>
        <taxon>Spiruromorpha</taxon>
        <taxon>Filarioidea</taxon>
        <taxon>Onchocercidae</taxon>
        <taxon>Brugia</taxon>
    </lineage>
</organism>
<dbReference type="WBParaSite" id="BPAG_0000344201-mRNA-1">
    <property type="protein sequence ID" value="BPAG_0000344201-mRNA-1"/>
    <property type="gene ID" value="BPAG_0000344201"/>
</dbReference>
<evidence type="ECO:0000313" key="2">
    <source>
        <dbReference type="Proteomes" id="UP000278627"/>
    </source>
</evidence>
<reference evidence="3" key="1">
    <citation type="submission" date="2017-02" db="UniProtKB">
        <authorList>
            <consortium name="WormBaseParasite"/>
        </authorList>
    </citation>
    <scope>IDENTIFICATION</scope>
</reference>
<dbReference type="EMBL" id="UZAD01000961">
    <property type="protein sequence ID" value="VDN84598.1"/>
    <property type="molecule type" value="Genomic_DNA"/>
</dbReference>
<name>A0A0N4T5G1_BRUPA</name>
<proteinExistence type="predicted"/>
<keyword evidence="2" id="KW-1185">Reference proteome</keyword>